<sequence length="210" mass="23329">MILSSSGEITTLPDEASLTLHLQCLDKDIKQSKQCLLEKSEALNTLFKTYKIAPEDILTTSINQSKEYGWQNNSNVFQGFRSSITMSLKVRRLAVLEELYPALLTNENVTIGNLAYSHSKLDSLSHEAYQKALANANALADKLVQKMDFSDKEILSIANVELPAREEARGGAVAVQAESNMAADASSNRITLNYGNVYLTRTLHVEYRLK</sequence>
<comment type="caution">
    <text evidence="1">The sequence shown here is derived from an EMBL/GenBank/DDBJ whole genome shotgun (WGS) entry which is preliminary data.</text>
</comment>
<dbReference type="PANTHER" id="PTHR34387">
    <property type="entry name" value="SLR1258 PROTEIN"/>
    <property type="match status" value="1"/>
</dbReference>
<dbReference type="Pfam" id="PF04402">
    <property type="entry name" value="SIMPL"/>
    <property type="match status" value="1"/>
</dbReference>
<dbReference type="Proteomes" id="UP001501844">
    <property type="component" value="Unassembled WGS sequence"/>
</dbReference>
<dbReference type="EMBL" id="BAABGX010000002">
    <property type="protein sequence ID" value="GAA4305260.1"/>
    <property type="molecule type" value="Genomic_DNA"/>
</dbReference>
<evidence type="ECO:0000313" key="2">
    <source>
        <dbReference type="Proteomes" id="UP001501844"/>
    </source>
</evidence>
<dbReference type="Gene3D" id="3.30.70.2970">
    <property type="entry name" value="Protein of unknown function (DUF541), domain 2"/>
    <property type="match status" value="1"/>
</dbReference>
<accession>A0ABP8FJQ2</accession>
<dbReference type="InterPro" id="IPR052022">
    <property type="entry name" value="26kDa_periplasmic_antigen"/>
</dbReference>
<evidence type="ECO:0008006" key="3">
    <source>
        <dbReference type="Google" id="ProtNLM"/>
    </source>
</evidence>
<protein>
    <recommendedName>
        <fullName evidence="3">DUF541 domain-containing protein</fullName>
    </recommendedName>
</protein>
<organism evidence="1 2">
    <name type="scientific">Nibribacter koreensis</name>
    <dbReference type="NCBI Taxonomy" id="1084519"/>
    <lineage>
        <taxon>Bacteria</taxon>
        <taxon>Pseudomonadati</taxon>
        <taxon>Bacteroidota</taxon>
        <taxon>Cytophagia</taxon>
        <taxon>Cytophagales</taxon>
        <taxon>Hymenobacteraceae</taxon>
        <taxon>Nibribacter</taxon>
    </lineage>
</organism>
<gene>
    <name evidence="1" type="ORF">GCM10023183_19280</name>
</gene>
<name>A0ABP8FJQ2_9BACT</name>
<dbReference type="PANTHER" id="PTHR34387:SF2">
    <property type="entry name" value="SLR1258 PROTEIN"/>
    <property type="match status" value="1"/>
</dbReference>
<proteinExistence type="predicted"/>
<reference evidence="2" key="1">
    <citation type="journal article" date="2019" name="Int. J. Syst. Evol. Microbiol.">
        <title>The Global Catalogue of Microorganisms (GCM) 10K type strain sequencing project: providing services to taxonomists for standard genome sequencing and annotation.</title>
        <authorList>
            <consortium name="The Broad Institute Genomics Platform"/>
            <consortium name="The Broad Institute Genome Sequencing Center for Infectious Disease"/>
            <person name="Wu L."/>
            <person name="Ma J."/>
        </authorList>
    </citation>
    <scope>NUCLEOTIDE SEQUENCE [LARGE SCALE GENOMIC DNA]</scope>
    <source>
        <strain evidence="2">JCM 17917</strain>
    </source>
</reference>
<dbReference type="InterPro" id="IPR007497">
    <property type="entry name" value="SIMPL/DUF541"/>
</dbReference>
<keyword evidence="2" id="KW-1185">Reference proteome</keyword>
<dbReference type="Gene3D" id="3.30.110.170">
    <property type="entry name" value="Protein of unknown function (DUF541), domain 1"/>
    <property type="match status" value="1"/>
</dbReference>
<evidence type="ECO:0000313" key="1">
    <source>
        <dbReference type="EMBL" id="GAA4305260.1"/>
    </source>
</evidence>